<protein>
    <submittedName>
        <fullName evidence="1">Uncharacterized protein</fullName>
    </submittedName>
</protein>
<proteinExistence type="predicted"/>
<dbReference type="EMBL" id="WHWB01034669">
    <property type="protein sequence ID" value="KAJ7406278.1"/>
    <property type="molecule type" value="Genomic_DNA"/>
</dbReference>
<gene>
    <name evidence="1" type="ORF">WISP_134870</name>
</gene>
<evidence type="ECO:0000313" key="1">
    <source>
        <dbReference type="EMBL" id="KAJ7406278.1"/>
    </source>
</evidence>
<organism evidence="1 2">
    <name type="scientific">Willisornis vidua</name>
    <name type="common">Xingu scale-backed antbird</name>
    <dbReference type="NCBI Taxonomy" id="1566151"/>
    <lineage>
        <taxon>Eukaryota</taxon>
        <taxon>Metazoa</taxon>
        <taxon>Chordata</taxon>
        <taxon>Craniata</taxon>
        <taxon>Vertebrata</taxon>
        <taxon>Euteleostomi</taxon>
        <taxon>Archelosauria</taxon>
        <taxon>Archosauria</taxon>
        <taxon>Dinosauria</taxon>
        <taxon>Saurischia</taxon>
        <taxon>Theropoda</taxon>
        <taxon>Coelurosauria</taxon>
        <taxon>Aves</taxon>
        <taxon>Neognathae</taxon>
        <taxon>Neoaves</taxon>
        <taxon>Telluraves</taxon>
        <taxon>Australaves</taxon>
        <taxon>Passeriformes</taxon>
        <taxon>Thamnophilidae</taxon>
        <taxon>Willisornis</taxon>
    </lineage>
</organism>
<dbReference type="Proteomes" id="UP001145742">
    <property type="component" value="Unassembled WGS sequence"/>
</dbReference>
<keyword evidence="2" id="KW-1185">Reference proteome</keyword>
<sequence>MEEPLSPASDFHFVHAIELKHKRKVHHRWEQSEVTKKEYGVAVQLCRNMVRKAKAYLDLNLARNVKDNKAVFYKYLNSKGKTLAEEEEEAMSQAEEALPYNQLPDEETRYALFIDGSCRIVGKS</sequence>
<reference evidence="1" key="1">
    <citation type="submission" date="2019-10" db="EMBL/GenBank/DDBJ databases">
        <authorList>
            <person name="Soares A.E.R."/>
            <person name="Aleixo A."/>
            <person name="Schneider P."/>
            <person name="Miyaki C.Y."/>
            <person name="Schneider M.P."/>
            <person name="Mello C."/>
            <person name="Vasconcelos A.T.R."/>
        </authorList>
    </citation>
    <scope>NUCLEOTIDE SEQUENCE</scope>
    <source>
        <tissue evidence="1">Muscle</tissue>
    </source>
</reference>
<name>A0ABQ9CNM2_9PASS</name>
<accession>A0ABQ9CNM2</accession>
<evidence type="ECO:0000313" key="2">
    <source>
        <dbReference type="Proteomes" id="UP001145742"/>
    </source>
</evidence>
<comment type="caution">
    <text evidence="1">The sequence shown here is derived from an EMBL/GenBank/DDBJ whole genome shotgun (WGS) entry which is preliminary data.</text>
</comment>